<dbReference type="InterPro" id="IPR036061">
    <property type="entry name" value="CheW-like_dom_sf"/>
</dbReference>
<feature type="domain" description="CheW-like" evidence="1">
    <location>
        <begin position="12"/>
        <end position="157"/>
    </location>
</feature>
<dbReference type="Gene3D" id="2.40.50.180">
    <property type="entry name" value="CheA-289, Domain 4"/>
    <property type="match status" value="1"/>
</dbReference>
<dbReference type="SMART" id="SM00260">
    <property type="entry name" value="CheW"/>
    <property type="match status" value="1"/>
</dbReference>
<organism evidence="2 3">
    <name type="scientific">Cereibacter changlensis JA139</name>
    <dbReference type="NCBI Taxonomy" id="1188249"/>
    <lineage>
        <taxon>Bacteria</taxon>
        <taxon>Pseudomonadati</taxon>
        <taxon>Pseudomonadota</taxon>
        <taxon>Alphaproteobacteria</taxon>
        <taxon>Rhodobacterales</taxon>
        <taxon>Paracoccaceae</taxon>
        <taxon>Cereibacter</taxon>
    </lineage>
</organism>
<evidence type="ECO:0000313" key="2">
    <source>
        <dbReference type="EMBL" id="PTE20524.1"/>
    </source>
</evidence>
<evidence type="ECO:0000259" key="1">
    <source>
        <dbReference type="PROSITE" id="PS50851"/>
    </source>
</evidence>
<evidence type="ECO:0000313" key="3">
    <source>
        <dbReference type="Proteomes" id="UP000241010"/>
    </source>
</evidence>
<proteinExistence type="predicted"/>
<dbReference type="AlphaFoldDB" id="A0A2T4JRI6"/>
<dbReference type="InterPro" id="IPR002545">
    <property type="entry name" value="CheW-lke_dom"/>
</dbReference>
<dbReference type="InterPro" id="IPR039315">
    <property type="entry name" value="CheW"/>
</dbReference>
<reference evidence="2 3" key="1">
    <citation type="submission" date="2018-03" db="EMBL/GenBank/DDBJ databases">
        <title>Cereibacter changlensis.</title>
        <authorList>
            <person name="Meyer T.E."/>
            <person name="Miller S."/>
            <person name="Lodha T."/>
            <person name="Gandham S."/>
            <person name="Chintalapati S."/>
            <person name="Chintalapati V.R."/>
        </authorList>
    </citation>
    <scope>NUCLEOTIDE SEQUENCE [LARGE SCALE GENOMIC DNA]</scope>
    <source>
        <strain evidence="2 3">JA139</strain>
    </source>
</reference>
<comment type="caution">
    <text evidence="2">The sequence shown here is derived from an EMBL/GenBank/DDBJ whole genome shotgun (WGS) entry which is preliminary data.</text>
</comment>
<dbReference type="GO" id="GO:0006935">
    <property type="term" value="P:chemotaxis"/>
    <property type="evidence" value="ECO:0007669"/>
    <property type="project" value="InterPro"/>
</dbReference>
<accession>A0A2T4JRI6</accession>
<dbReference type="GO" id="GO:0007165">
    <property type="term" value="P:signal transduction"/>
    <property type="evidence" value="ECO:0007669"/>
    <property type="project" value="InterPro"/>
</dbReference>
<keyword evidence="3" id="KW-1185">Reference proteome</keyword>
<dbReference type="Proteomes" id="UP000241010">
    <property type="component" value="Unassembled WGS sequence"/>
</dbReference>
<dbReference type="SUPFAM" id="SSF50341">
    <property type="entry name" value="CheW-like"/>
    <property type="match status" value="1"/>
</dbReference>
<protein>
    <submittedName>
        <fullName evidence="2">Chemotaxis protein CheW</fullName>
    </submittedName>
</protein>
<dbReference type="Gene3D" id="2.30.30.40">
    <property type="entry name" value="SH3 Domains"/>
    <property type="match status" value="1"/>
</dbReference>
<dbReference type="EMBL" id="PZKG01000100">
    <property type="protein sequence ID" value="PTE20524.1"/>
    <property type="molecule type" value="Genomic_DNA"/>
</dbReference>
<name>A0A2T4JRI6_9RHOB</name>
<dbReference type="OrthoDB" id="3291462at2"/>
<sequence>MSMNDMKPLTGGDQVLTLGVGEELFAVPVTRVQEILDLQRISQLPNAPQHVLGVINVRGEGVTVVDLRAVLNMPPIPDSPTTRIVVLWIHSDGGRAVVALKADRVLEVTALDPGPLTPLPQARLLRWDQQMVVGLGRIGGAFVTALDLDRMFDTDLITRQGITGTEAAINLQDVA</sequence>
<dbReference type="PANTHER" id="PTHR22617:SF23">
    <property type="entry name" value="CHEMOTAXIS PROTEIN CHEW"/>
    <property type="match status" value="1"/>
</dbReference>
<dbReference type="Pfam" id="PF01584">
    <property type="entry name" value="CheW"/>
    <property type="match status" value="1"/>
</dbReference>
<dbReference type="GO" id="GO:0005829">
    <property type="term" value="C:cytosol"/>
    <property type="evidence" value="ECO:0007669"/>
    <property type="project" value="TreeGrafter"/>
</dbReference>
<dbReference type="PROSITE" id="PS50851">
    <property type="entry name" value="CHEW"/>
    <property type="match status" value="1"/>
</dbReference>
<gene>
    <name evidence="2" type="ORF">C5F48_17080</name>
</gene>
<dbReference type="PANTHER" id="PTHR22617">
    <property type="entry name" value="CHEMOTAXIS SENSOR HISTIDINE KINASE-RELATED"/>
    <property type="match status" value="1"/>
</dbReference>